<evidence type="ECO:0000313" key="2">
    <source>
        <dbReference type="Proteomes" id="UP000185622"/>
    </source>
</evidence>
<proteinExistence type="predicted"/>
<dbReference type="Proteomes" id="UP000185622">
    <property type="component" value="Chromosome"/>
</dbReference>
<gene>
    <name evidence="1" type="ORF">BMG03_15290</name>
</gene>
<sequence>MELLYRSCAAVVDARAMTRGNIKDGGLVYTRSKSRSMATVPWTSNVAPVWFEWTGYLEQCLSAAPAHLSFIVTARGQPRSHKTV</sequence>
<organism evidence="1 2">
    <name type="scientific">Thioclava nitratireducens</name>
    <dbReference type="NCBI Taxonomy" id="1915078"/>
    <lineage>
        <taxon>Bacteria</taxon>
        <taxon>Pseudomonadati</taxon>
        <taxon>Pseudomonadota</taxon>
        <taxon>Alphaproteobacteria</taxon>
        <taxon>Rhodobacterales</taxon>
        <taxon>Paracoccaceae</taxon>
        <taxon>Thioclava</taxon>
    </lineage>
</organism>
<accession>A0ABN4XF65</accession>
<keyword evidence="2" id="KW-1185">Reference proteome</keyword>
<evidence type="ECO:0000313" key="1">
    <source>
        <dbReference type="EMBL" id="AQS49001.1"/>
    </source>
</evidence>
<protein>
    <submittedName>
        <fullName evidence="1">Uncharacterized protein</fullName>
    </submittedName>
</protein>
<dbReference type="EMBL" id="CP019437">
    <property type="protein sequence ID" value="AQS49001.1"/>
    <property type="molecule type" value="Genomic_DNA"/>
</dbReference>
<name>A0ABN4XF65_9RHOB</name>
<reference evidence="1 2" key="1">
    <citation type="submission" date="2017-01" db="EMBL/GenBank/DDBJ databases">
        <title>The complete genome sequence of a sulfur-oxidizing marine bacterium Thioclava sp. 25B10_4T.</title>
        <authorList>
            <person name="Liu Y."/>
            <person name="Lai Q."/>
            <person name="Shao Z."/>
        </authorList>
    </citation>
    <scope>NUCLEOTIDE SEQUENCE [LARGE SCALE GENOMIC DNA]</scope>
    <source>
        <strain evidence="1 2">25B10_4</strain>
    </source>
</reference>
<dbReference type="RefSeq" id="WP_075774299.1">
    <property type="nucleotide sequence ID" value="NZ_CP019437.1"/>
</dbReference>